<dbReference type="AlphaFoldDB" id="N0BHT0"/>
<sequence>MPVIRIDNNAHEILKEVRDKLKKKGINATFSDAVRWLYESAKDD</sequence>
<reference evidence="1 2" key="1">
    <citation type="journal article" date="2013" name="Genome Announc.">
        <title>Complete Genome Sequence of the Thermophilic and Facultatively Chemolithoautotrophic Sulfate Reducer Archaeoglobus sulfaticallidus Strain PM70-1T.</title>
        <authorList>
            <person name="Stokke R."/>
            <person name="Hocking W.P."/>
            <person name="Steinsbu B.O."/>
            <person name="Steen I.H."/>
        </authorList>
    </citation>
    <scope>NUCLEOTIDE SEQUENCE [LARGE SCALE GENOMIC DNA]</scope>
    <source>
        <strain evidence="1">PM70-1</strain>
    </source>
</reference>
<proteinExistence type="predicted"/>
<evidence type="ECO:0000313" key="2">
    <source>
        <dbReference type="Proteomes" id="UP000013307"/>
    </source>
</evidence>
<protein>
    <submittedName>
        <fullName evidence="1">Uncharacterized protein</fullName>
    </submittedName>
</protein>
<dbReference type="EMBL" id="CP005290">
    <property type="protein sequence ID" value="AGK61867.1"/>
    <property type="molecule type" value="Genomic_DNA"/>
</dbReference>
<dbReference type="KEGG" id="ast:Asulf_01901"/>
<dbReference type="Proteomes" id="UP000013307">
    <property type="component" value="Chromosome"/>
</dbReference>
<dbReference type="RefSeq" id="WP_015591463.1">
    <property type="nucleotide sequence ID" value="NC_021169.1"/>
</dbReference>
<dbReference type="GeneID" id="77093670"/>
<keyword evidence="2" id="KW-1185">Reference proteome</keyword>
<organism evidence="1 2">
    <name type="scientific">Archaeoglobus sulfaticallidus PM70-1</name>
    <dbReference type="NCBI Taxonomy" id="387631"/>
    <lineage>
        <taxon>Archaea</taxon>
        <taxon>Methanobacteriati</taxon>
        <taxon>Methanobacteriota</taxon>
        <taxon>Archaeoglobi</taxon>
        <taxon>Archaeoglobales</taxon>
        <taxon>Archaeoglobaceae</taxon>
        <taxon>Archaeoglobus</taxon>
    </lineage>
</organism>
<name>N0BHT0_9EURY</name>
<accession>N0BHT0</accession>
<dbReference type="HOGENOM" id="CLU_3210569_0_0_2"/>
<gene>
    <name evidence="1" type="ORF">Asulf_01901</name>
</gene>
<evidence type="ECO:0000313" key="1">
    <source>
        <dbReference type="EMBL" id="AGK61867.1"/>
    </source>
</evidence>
<dbReference type="STRING" id="387631.Asulf_01901"/>